<dbReference type="Gene3D" id="3.40.50.800">
    <property type="entry name" value="Anticodon-binding domain"/>
    <property type="match status" value="1"/>
</dbReference>
<dbReference type="InterPro" id="IPR041715">
    <property type="entry name" value="HisRS-like_core"/>
</dbReference>
<dbReference type="PROSITE" id="PS50862">
    <property type="entry name" value="AA_TRNA_LIGASE_II"/>
    <property type="match status" value="1"/>
</dbReference>
<dbReference type="InterPro" id="IPR015807">
    <property type="entry name" value="His-tRNA-ligase"/>
</dbReference>
<dbReference type="RefSeq" id="WP_256613201.1">
    <property type="nucleotide sequence ID" value="NZ_JANIBK010000001.1"/>
</dbReference>
<dbReference type="PANTHER" id="PTHR43707">
    <property type="entry name" value="HISTIDYL-TRNA SYNTHETASE"/>
    <property type="match status" value="1"/>
</dbReference>
<protein>
    <recommendedName>
        <fullName evidence="10">Histidine--tRNA ligase</fullName>
        <ecNumber evidence="10">6.1.1.21</ecNumber>
    </recommendedName>
    <alternativeName>
        <fullName evidence="10">Histidyl-tRNA synthetase</fullName>
        <shortName evidence="10">HisRS</shortName>
    </alternativeName>
</protein>
<evidence type="ECO:0000256" key="3">
    <source>
        <dbReference type="ARBA" id="ARBA00022490"/>
    </source>
</evidence>
<dbReference type="Proteomes" id="UP001524586">
    <property type="component" value="Unassembled WGS sequence"/>
</dbReference>
<proteinExistence type="inferred from homology"/>
<dbReference type="GO" id="GO:0004821">
    <property type="term" value="F:histidine-tRNA ligase activity"/>
    <property type="evidence" value="ECO:0007669"/>
    <property type="project" value="UniProtKB-EC"/>
</dbReference>
<evidence type="ECO:0000256" key="8">
    <source>
        <dbReference type="ARBA" id="ARBA00023146"/>
    </source>
</evidence>
<dbReference type="NCBIfam" id="TIGR00442">
    <property type="entry name" value="hisS"/>
    <property type="match status" value="1"/>
</dbReference>
<dbReference type="SUPFAM" id="SSF52954">
    <property type="entry name" value="Class II aaRS ABD-related"/>
    <property type="match status" value="1"/>
</dbReference>
<comment type="catalytic activity">
    <reaction evidence="9 10">
        <text>tRNA(His) + L-histidine + ATP = L-histidyl-tRNA(His) + AMP + diphosphate + H(+)</text>
        <dbReference type="Rhea" id="RHEA:17313"/>
        <dbReference type="Rhea" id="RHEA-COMP:9665"/>
        <dbReference type="Rhea" id="RHEA-COMP:9689"/>
        <dbReference type="ChEBI" id="CHEBI:15378"/>
        <dbReference type="ChEBI" id="CHEBI:30616"/>
        <dbReference type="ChEBI" id="CHEBI:33019"/>
        <dbReference type="ChEBI" id="CHEBI:57595"/>
        <dbReference type="ChEBI" id="CHEBI:78442"/>
        <dbReference type="ChEBI" id="CHEBI:78527"/>
        <dbReference type="ChEBI" id="CHEBI:456215"/>
        <dbReference type="EC" id="6.1.1.21"/>
    </reaction>
</comment>
<organism evidence="12 13">
    <name type="scientific">Methylomonas rivi</name>
    <dbReference type="NCBI Taxonomy" id="2952226"/>
    <lineage>
        <taxon>Bacteria</taxon>
        <taxon>Pseudomonadati</taxon>
        <taxon>Pseudomonadota</taxon>
        <taxon>Gammaproteobacteria</taxon>
        <taxon>Methylococcales</taxon>
        <taxon>Methylococcaceae</taxon>
        <taxon>Methylomonas</taxon>
    </lineage>
</organism>
<evidence type="ECO:0000259" key="11">
    <source>
        <dbReference type="PROSITE" id="PS50862"/>
    </source>
</evidence>
<dbReference type="InterPro" id="IPR004516">
    <property type="entry name" value="HisRS/HisZ"/>
</dbReference>
<evidence type="ECO:0000256" key="6">
    <source>
        <dbReference type="ARBA" id="ARBA00022840"/>
    </source>
</evidence>
<dbReference type="CDD" id="cd00859">
    <property type="entry name" value="HisRS_anticodon"/>
    <property type="match status" value="1"/>
</dbReference>
<evidence type="ECO:0000256" key="10">
    <source>
        <dbReference type="HAMAP-Rule" id="MF_00127"/>
    </source>
</evidence>
<keyword evidence="13" id="KW-1185">Reference proteome</keyword>
<reference evidence="12 13" key="1">
    <citation type="submission" date="2022-07" db="EMBL/GenBank/DDBJ databases">
        <title>Methylomonas rivi sp. nov., Methylomonas rosea sp. nov., Methylomonas aureus sp. nov. and Methylomonas subterranea sp. nov., four novel methanotrophs isolated from a freshwater creek and the deep terrestrial subsurface.</title>
        <authorList>
            <person name="Abin C."/>
            <person name="Sankaranarayanan K."/>
            <person name="Garner C."/>
            <person name="Sindelar R."/>
            <person name="Kotary K."/>
            <person name="Garner R."/>
            <person name="Barclay S."/>
            <person name="Lawson P."/>
            <person name="Krumholz L."/>
        </authorList>
    </citation>
    <scope>NUCLEOTIDE SEQUENCE [LARGE SCALE GENOMIC DNA]</scope>
    <source>
        <strain evidence="12 13">WSC-6</strain>
    </source>
</reference>
<evidence type="ECO:0000313" key="12">
    <source>
        <dbReference type="EMBL" id="MCQ8126881.1"/>
    </source>
</evidence>
<dbReference type="EC" id="6.1.1.21" evidence="10"/>
<gene>
    <name evidence="10 12" type="primary">hisS</name>
    <name evidence="12" type="ORF">NP596_00310</name>
</gene>
<evidence type="ECO:0000256" key="9">
    <source>
        <dbReference type="ARBA" id="ARBA00047639"/>
    </source>
</evidence>
<keyword evidence="7 10" id="KW-0648">Protein biosynthesis</keyword>
<keyword evidence="4 10" id="KW-0436">Ligase</keyword>
<keyword evidence="5 10" id="KW-0547">Nucleotide-binding</keyword>
<keyword evidence="3 10" id="KW-0963">Cytoplasm</keyword>
<comment type="subunit">
    <text evidence="2 10">Homodimer.</text>
</comment>
<dbReference type="Pfam" id="PF13393">
    <property type="entry name" value="tRNA-synt_His"/>
    <property type="match status" value="1"/>
</dbReference>
<dbReference type="InterPro" id="IPR036621">
    <property type="entry name" value="Anticodon-bd_dom_sf"/>
</dbReference>
<keyword evidence="8 10" id="KW-0030">Aminoacyl-tRNA synthetase</keyword>
<dbReference type="EMBL" id="JANIBK010000001">
    <property type="protein sequence ID" value="MCQ8126881.1"/>
    <property type="molecule type" value="Genomic_DNA"/>
</dbReference>
<evidence type="ECO:0000256" key="7">
    <source>
        <dbReference type="ARBA" id="ARBA00022917"/>
    </source>
</evidence>
<evidence type="ECO:0000256" key="5">
    <source>
        <dbReference type="ARBA" id="ARBA00022741"/>
    </source>
</evidence>
<dbReference type="PIRSF" id="PIRSF001549">
    <property type="entry name" value="His-tRNA_synth"/>
    <property type="match status" value="1"/>
</dbReference>
<name>A0ABT1TZN8_9GAMM</name>
<feature type="domain" description="Aminoacyl-transfer RNA synthetases class-II family profile" evidence="11">
    <location>
        <begin position="1"/>
        <end position="329"/>
    </location>
</feature>
<sequence>MAKQQQAIQAIRGMHDILPEQSPYWQWLEQNARQVLGGYGYQEIRLPIVEKTELFKRSIGEVTDIVEKEMYTFDDRNGDSLTLRPEGTAGCLRACLEHGLLHNQSHRLWYYGPMFRHERPQKGRYRQFYQLGVETYGMPGPDIDAEMILLTDRLWKKLGIRDKVELQLNSLGTSAERAAYRGVLVEYFKQHIDVLDEDSLRRLETNPLRILDSKNPDMQLMLREAPVLLEHLGEDSLQHFDSLKSMLDDLGISYQLNTRLVRGLDYYGKTVFEWVTDELGAQGTICAGGRYDGLIEQLGGKANHAIGFAMGMERILALVEQLETVSIEPGVDVYLIRVGSAAEKAGLLLSEHLRDRIDGLKLQVNCGGGSFKSQFKKADKSGAAFAIIIGDDEAQRGEAALKSLRIEQEQTTLSHAALLETLKAWHRSKSIA</sequence>
<evidence type="ECO:0000256" key="4">
    <source>
        <dbReference type="ARBA" id="ARBA00022598"/>
    </source>
</evidence>
<accession>A0ABT1TZN8</accession>
<keyword evidence="6 10" id="KW-0067">ATP-binding</keyword>
<evidence type="ECO:0000313" key="13">
    <source>
        <dbReference type="Proteomes" id="UP001524586"/>
    </source>
</evidence>
<comment type="similarity">
    <text evidence="1 10">Belongs to the class-II aminoacyl-tRNA synthetase family.</text>
</comment>
<evidence type="ECO:0000256" key="2">
    <source>
        <dbReference type="ARBA" id="ARBA00011738"/>
    </source>
</evidence>
<dbReference type="Gene3D" id="3.30.930.10">
    <property type="entry name" value="Bira Bifunctional Protein, Domain 2"/>
    <property type="match status" value="1"/>
</dbReference>
<dbReference type="CDD" id="cd00773">
    <property type="entry name" value="HisRS-like_core"/>
    <property type="match status" value="1"/>
</dbReference>
<evidence type="ECO:0000256" key="1">
    <source>
        <dbReference type="ARBA" id="ARBA00008226"/>
    </source>
</evidence>
<dbReference type="Pfam" id="PF03129">
    <property type="entry name" value="HGTP_anticodon"/>
    <property type="match status" value="1"/>
</dbReference>
<comment type="subcellular location">
    <subcellularLocation>
        <location evidence="10">Cytoplasm</location>
    </subcellularLocation>
</comment>
<comment type="caution">
    <text evidence="12">The sequence shown here is derived from an EMBL/GenBank/DDBJ whole genome shotgun (WGS) entry which is preliminary data.</text>
</comment>
<dbReference type="PANTHER" id="PTHR43707:SF1">
    <property type="entry name" value="HISTIDINE--TRNA LIGASE, MITOCHONDRIAL-RELATED"/>
    <property type="match status" value="1"/>
</dbReference>
<dbReference type="HAMAP" id="MF_00127">
    <property type="entry name" value="His_tRNA_synth"/>
    <property type="match status" value="1"/>
</dbReference>
<dbReference type="InterPro" id="IPR004154">
    <property type="entry name" value="Anticodon-bd"/>
</dbReference>
<dbReference type="InterPro" id="IPR006195">
    <property type="entry name" value="aa-tRNA-synth_II"/>
</dbReference>
<dbReference type="InterPro" id="IPR033656">
    <property type="entry name" value="HisRS_anticodon"/>
</dbReference>
<dbReference type="SUPFAM" id="SSF55681">
    <property type="entry name" value="Class II aaRS and biotin synthetases"/>
    <property type="match status" value="1"/>
</dbReference>
<dbReference type="InterPro" id="IPR045864">
    <property type="entry name" value="aa-tRNA-synth_II/BPL/LPL"/>
</dbReference>